<keyword evidence="5" id="KW-1185">Reference proteome</keyword>
<evidence type="ECO:0000313" key="5">
    <source>
        <dbReference type="Proteomes" id="UP000619788"/>
    </source>
</evidence>
<evidence type="ECO:0000256" key="2">
    <source>
        <dbReference type="RuleBase" id="RU003749"/>
    </source>
</evidence>
<evidence type="ECO:0000256" key="1">
    <source>
        <dbReference type="ARBA" id="ARBA00009013"/>
    </source>
</evidence>
<dbReference type="PANTHER" id="PTHR33495">
    <property type="entry name" value="ANTI-SIGMA FACTOR ANTAGONIST TM_1081-RELATED-RELATED"/>
    <property type="match status" value="1"/>
</dbReference>
<accession>A0A8J3SKH9</accession>
<evidence type="ECO:0000259" key="3">
    <source>
        <dbReference type="PROSITE" id="PS50801"/>
    </source>
</evidence>
<dbReference type="InterPro" id="IPR002645">
    <property type="entry name" value="STAS_dom"/>
</dbReference>
<dbReference type="SUPFAM" id="SSF52091">
    <property type="entry name" value="SpoIIaa-like"/>
    <property type="match status" value="1"/>
</dbReference>
<dbReference type="Proteomes" id="UP000619788">
    <property type="component" value="Unassembled WGS sequence"/>
</dbReference>
<dbReference type="PROSITE" id="PS50801">
    <property type="entry name" value="STAS"/>
    <property type="match status" value="1"/>
</dbReference>
<organism evidence="4 5">
    <name type="scientific">Planobispora siamensis</name>
    <dbReference type="NCBI Taxonomy" id="936338"/>
    <lineage>
        <taxon>Bacteria</taxon>
        <taxon>Bacillati</taxon>
        <taxon>Actinomycetota</taxon>
        <taxon>Actinomycetes</taxon>
        <taxon>Streptosporangiales</taxon>
        <taxon>Streptosporangiaceae</taxon>
        <taxon>Planobispora</taxon>
    </lineage>
</organism>
<dbReference type="NCBIfam" id="TIGR00377">
    <property type="entry name" value="ant_ant_sig"/>
    <property type="match status" value="1"/>
</dbReference>
<proteinExistence type="inferred from homology"/>
<feature type="domain" description="STAS" evidence="3">
    <location>
        <begin position="1"/>
        <end position="107"/>
    </location>
</feature>
<dbReference type="CDD" id="cd07043">
    <property type="entry name" value="STAS_anti-anti-sigma_factors"/>
    <property type="match status" value="1"/>
</dbReference>
<dbReference type="AlphaFoldDB" id="A0A8J3SKH9"/>
<dbReference type="InterPro" id="IPR036513">
    <property type="entry name" value="STAS_dom_sf"/>
</dbReference>
<evidence type="ECO:0000313" key="4">
    <source>
        <dbReference type="EMBL" id="GIH95947.1"/>
    </source>
</evidence>
<dbReference type="Pfam" id="PF01740">
    <property type="entry name" value="STAS"/>
    <property type="match status" value="1"/>
</dbReference>
<name>A0A8J3SKH9_9ACTN</name>
<protein>
    <recommendedName>
        <fullName evidence="2">Anti-sigma factor antagonist</fullName>
    </recommendedName>
</protein>
<reference evidence="4 5" key="1">
    <citation type="submission" date="2021-01" db="EMBL/GenBank/DDBJ databases">
        <title>Whole genome shotgun sequence of Planobispora siamensis NBRC 107568.</title>
        <authorList>
            <person name="Komaki H."/>
            <person name="Tamura T."/>
        </authorList>
    </citation>
    <scope>NUCLEOTIDE SEQUENCE [LARGE SCALE GENOMIC DNA]</scope>
    <source>
        <strain evidence="4 5">NBRC 107568</strain>
    </source>
</reference>
<dbReference type="PANTHER" id="PTHR33495:SF2">
    <property type="entry name" value="ANTI-SIGMA FACTOR ANTAGONIST TM_1081-RELATED"/>
    <property type="match status" value="1"/>
</dbReference>
<dbReference type="EMBL" id="BOOJ01000058">
    <property type="protein sequence ID" value="GIH95947.1"/>
    <property type="molecule type" value="Genomic_DNA"/>
</dbReference>
<comment type="caution">
    <text evidence="4">The sequence shown here is derived from an EMBL/GenBank/DDBJ whole genome shotgun (WGS) entry which is preliminary data.</text>
</comment>
<gene>
    <name evidence="4" type="ORF">Psi01_65770</name>
</gene>
<dbReference type="RefSeq" id="WP_204068020.1">
    <property type="nucleotide sequence ID" value="NZ_BOOJ01000058.1"/>
</dbReference>
<sequence length="112" mass="11730">MRHQHLPGLSLIALAGEIDRTTSAQLADYVARVRRAGDHVVFDLTELRFLDSSGLRVLLMCAQACAAEGVQVHLAGARAAPARLLTTTGLGGHLPVHAEVEQAITAAVTQGG</sequence>
<comment type="similarity">
    <text evidence="1 2">Belongs to the anti-sigma-factor antagonist family.</text>
</comment>
<dbReference type="InterPro" id="IPR003658">
    <property type="entry name" value="Anti-sigma_ant"/>
</dbReference>
<dbReference type="GO" id="GO:0043856">
    <property type="term" value="F:anti-sigma factor antagonist activity"/>
    <property type="evidence" value="ECO:0007669"/>
    <property type="project" value="InterPro"/>
</dbReference>
<dbReference type="Gene3D" id="3.30.750.24">
    <property type="entry name" value="STAS domain"/>
    <property type="match status" value="1"/>
</dbReference>